<evidence type="ECO:0000256" key="2">
    <source>
        <dbReference type="ARBA" id="ARBA00022617"/>
    </source>
</evidence>
<evidence type="ECO:0000256" key="5">
    <source>
        <dbReference type="ARBA" id="ARBA00023002"/>
    </source>
</evidence>
<dbReference type="Pfam" id="PF03150">
    <property type="entry name" value="CCP_MauG"/>
    <property type="match status" value="1"/>
</dbReference>
<evidence type="ECO:0000313" key="10">
    <source>
        <dbReference type="EMBL" id="QSV45969.1"/>
    </source>
</evidence>
<dbReference type="SUPFAM" id="SSF46626">
    <property type="entry name" value="Cytochrome c"/>
    <property type="match status" value="2"/>
</dbReference>
<dbReference type="InterPro" id="IPR004852">
    <property type="entry name" value="Di-haem_cyt_c_peroxidsae"/>
</dbReference>
<dbReference type="Gene3D" id="1.10.760.10">
    <property type="entry name" value="Cytochrome c-like domain"/>
    <property type="match status" value="2"/>
</dbReference>
<feature type="domain" description="Cytochrome c" evidence="9">
    <location>
        <begin position="28"/>
        <end position="144"/>
    </location>
</feature>
<keyword evidence="6 7" id="KW-0408">Iron</keyword>
<feature type="chain" id="PRO_5046484345" evidence="8">
    <location>
        <begin position="24"/>
        <end position="421"/>
    </location>
</feature>
<dbReference type="PANTHER" id="PTHR30600">
    <property type="entry name" value="CYTOCHROME C PEROXIDASE-RELATED"/>
    <property type="match status" value="1"/>
</dbReference>
<feature type="signal peptide" evidence="8">
    <location>
        <begin position="1"/>
        <end position="23"/>
    </location>
</feature>
<keyword evidence="3 7" id="KW-0479">Metal-binding</keyword>
<organism evidence="10 11">
    <name type="scientific">Geobacter benzoatilyticus</name>
    <dbReference type="NCBI Taxonomy" id="2815309"/>
    <lineage>
        <taxon>Bacteria</taxon>
        <taxon>Pseudomonadati</taxon>
        <taxon>Thermodesulfobacteriota</taxon>
        <taxon>Desulfuromonadia</taxon>
        <taxon>Geobacterales</taxon>
        <taxon>Geobacteraceae</taxon>
        <taxon>Geobacter</taxon>
    </lineage>
</organism>
<dbReference type="PANTHER" id="PTHR30600:SF10">
    <property type="entry name" value="BLL6722 PROTEIN"/>
    <property type="match status" value="1"/>
</dbReference>
<name>A0ABX7Q3D9_9BACT</name>
<evidence type="ECO:0000256" key="6">
    <source>
        <dbReference type="ARBA" id="ARBA00023004"/>
    </source>
</evidence>
<sequence>MVTRHSIIGAAALLLLTAGAVGAAGLTDKEQLGKDIFFDTDLSLNKNQSCAACHAPEAGWTGPSDSFNAHGAVYEGSIAGRFGNRKPPSSAYATTAPIFKYVRQGGGMFVGGNFWDGRATGEKLGNPAADQAQGPFLNPLEQALPDSACVVYRVCEASYGGDMDDLWPGSCDIEWPADVEAVCTMEGGMVALDSANRTRSDTAYDYIALAVAAFEGSAESNAFTSKYDAYLAGKSTFTPKERMGLAVFNGKGKCARCHVNTGKKPLFTDYTFDNLGVPRNPENPFYTQTAFNPLGAAWVDLGLGGFLDSRMDYSQYAKTNYGKHKVPTLRNVDMRPSPDFVKAYGHNGYFKSLKEIVHFYNTRDVLPACASGSPGEKVTCWPLPEIALNMNTSELGNLGLTDAEEDALVAFMQTLTDGYGK</sequence>
<keyword evidence="5" id="KW-0560">Oxidoreductase</keyword>
<dbReference type="InterPro" id="IPR051395">
    <property type="entry name" value="Cytochrome_c_Peroxidase/MauG"/>
</dbReference>
<dbReference type="RefSeq" id="WP_207163758.1">
    <property type="nucleotide sequence ID" value="NZ_CP071382.1"/>
</dbReference>
<evidence type="ECO:0000256" key="8">
    <source>
        <dbReference type="SAM" id="SignalP"/>
    </source>
</evidence>
<evidence type="ECO:0000256" key="7">
    <source>
        <dbReference type="PROSITE-ProRule" id="PRU00433"/>
    </source>
</evidence>
<proteinExistence type="predicted"/>
<keyword evidence="4 8" id="KW-0732">Signal</keyword>
<keyword evidence="2 7" id="KW-0349">Heme</keyword>
<evidence type="ECO:0000256" key="3">
    <source>
        <dbReference type="ARBA" id="ARBA00022723"/>
    </source>
</evidence>
<evidence type="ECO:0000256" key="4">
    <source>
        <dbReference type="ARBA" id="ARBA00022729"/>
    </source>
</evidence>
<feature type="domain" description="Cytochrome c" evidence="9">
    <location>
        <begin position="239"/>
        <end position="416"/>
    </location>
</feature>
<accession>A0ABX7Q3D9</accession>
<keyword evidence="11" id="KW-1185">Reference proteome</keyword>
<dbReference type="PROSITE" id="PS51007">
    <property type="entry name" value="CYTC"/>
    <property type="match status" value="2"/>
</dbReference>
<comment type="subcellular location">
    <subcellularLocation>
        <location evidence="1">Cell envelope</location>
    </subcellularLocation>
</comment>
<evidence type="ECO:0000256" key="1">
    <source>
        <dbReference type="ARBA" id="ARBA00004196"/>
    </source>
</evidence>
<dbReference type="InterPro" id="IPR036909">
    <property type="entry name" value="Cyt_c-like_dom_sf"/>
</dbReference>
<protein>
    <submittedName>
        <fullName evidence="10">Cytochrome C</fullName>
    </submittedName>
</protein>
<evidence type="ECO:0000313" key="11">
    <source>
        <dbReference type="Proteomes" id="UP000663651"/>
    </source>
</evidence>
<evidence type="ECO:0000259" key="9">
    <source>
        <dbReference type="PROSITE" id="PS51007"/>
    </source>
</evidence>
<gene>
    <name evidence="10" type="ORF">JZM60_01335</name>
</gene>
<dbReference type="EMBL" id="CP071382">
    <property type="protein sequence ID" value="QSV45969.1"/>
    <property type="molecule type" value="Genomic_DNA"/>
</dbReference>
<reference evidence="10 11" key="1">
    <citation type="submission" date="2021-03" db="EMBL/GenBank/DDBJ databases">
        <title>Geobacter metallireducens gen. nov. sp. nov., a microorganism capable of coupling the complete oxidation of organic compounds to the reduction of iron and other metals.</title>
        <authorList>
            <person name="Li Y."/>
        </authorList>
    </citation>
    <scope>NUCLEOTIDE SEQUENCE [LARGE SCALE GENOMIC DNA]</scope>
    <source>
        <strain evidence="10 11">Jerry-YX</strain>
    </source>
</reference>
<dbReference type="Proteomes" id="UP000663651">
    <property type="component" value="Chromosome"/>
</dbReference>
<dbReference type="InterPro" id="IPR009056">
    <property type="entry name" value="Cyt_c-like_dom"/>
</dbReference>